<dbReference type="GO" id="GO:0003676">
    <property type="term" value="F:nucleic acid binding"/>
    <property type="evidence" value="ECO:0007669"/>
    <property type="project" value="InterPro"/>
</dbReference>
<accession>A0A183GX90</accession>
<dbReference type="EMBL" id="UZAH01042958">
    <property type="protein sequence ID" value="VDP62605.1"/>
    <property type="molecule type" value="Genomic_DNA"/>
</dbReference>
<gene>
    <name evidence="1" type="ORF">HPBE_LOCUS27309</name>
</gene>
<dbReference type="AlphaFoldDB" id="A0A183GX90"/>
<dbReference type="SUPFAM" id="SSF54928">
    <property type="entry name" value="RNA-binding domain, RBD"/>
    <property type="match status" value="1"/>
</dbReference>
<keyword evidence="2" id="KW-1185">Reference proteome</keyword>
<reference evidence="1 2" key="1">
    <citation type="submission" date="2018-11" db="EMBL/GenBank/DDBJ databases">
        <authorList>
            <consortium name="Pathogen Informatics"/>
        </authorList>
    </citation>
    <scope>NUCLEOTIDE SEQUENCE [LARGE SCALE GENOMIC DNA]</scope>
</reference>
<dbReference type="WBParaSite" id="HPBE_0002731001-mRNA-1">
    <property type="protein sequence ID" value="HPBE_0002731001-mRNA-1"/>
    <property type="gene ID" value="HPBE_0002731001"/>
</dbReference>
<reference evidence="3" key="2">
    <citation type="submission" date="2019-09" db="UniProtKB">
        <authorList>
            <consortium name="WormBaseParasite"/>
        </authorList>
    </citation>
    <scope>IDENTIFICATION</scope>
</reference>
<evidence type="ECO:0000313" key="3">
    <source>
        <dbReference type="WBParaSite" id="HPBE_0002731001-mRNA-1"/>
    </source>
</evidence>
<accession>A0A3P8G6C6</accession>
<evidence type="ECO:0000313" key="1">
    <source>
        <dbReference type="EMBL" id="VDP62605.1"/>
    </source>
</evidence>
<name>A0A183GX90_HELPZ</name>
<protein>
    <submittedName>
        <fullName evidence="3">F-box domain-containing protein</fullName>
    </submittedName>
</protein>
<dbReference type="InterPro" id="IPR035979">
    <property type="entry name" value="RBD_domain_sf"/>
</dbReference>
<dbReference type="Proteomes" id="UP000050761">
    <property type="component" value="Unassembled WGS sequence"/>
</dbReference>
<evidence type="ECO:0000313" key="2">
    <source>
        <dbReference type="Proteomes" id="UP000050761"/>
    </source>
</evidence>
<organism evidence="2 3">
    <name type="scientific">Heligmosomoides polygyrus</name>
    <name type="common">Parasitic roundworm</name>
    <dbReference type="NCBI Taxonomy" id="6339"/>
    <lineage>
        <taxon>Eukaryota</taxon>
        <taxon>Metazoa</taxon>
        <taxon>Ecdysozoa</taxon>
        <taxon>Nematoda</taxon>
        <taxon>Chromadorea</taxon>
        <taxon>Rhabditida</taxon>
        <taxon>Rhabditina</taxon>
        <taxon>Rhabditomorpha</taxon>
        <taxon>Strongyloidea</taxon>
        <taxon>Heligmosomidae</taxon>
        <taxon>Heligmosomoides</taxon>
    </lineage>
</organism>
<proteinExistence type="predicted"/>
<sequence>MNNAHNKKDRTLFVSMIHESVTDDDLYELLSQVSRLRSSVDLLLCTTSALLSAMCSSRWRIYANSLHSER</sequence>